<dbReference type="Gene3D" id="3.30.160.170">
    <property type="entry name" value="FlaG-like"/>
    <property type="match status" value="1"/>
</dbReference>
<dbReference type="InterPro" id="IPR035924">
    <property type="entry name" value="FlaG-like_sf"/>
</dbReference>
<protein>
    <submittedName>
        <fullName evidence="1">Flagellar biosynthesis protein FlaG</fullName>
    </submittedName>
</protein>
<keyword evidence="1" id="KW-0282">Flagellum</keyword>
<dbReference type="PANTHER" id="PTHR37166:SF1">
    <property type="entry name" value="PROTEIN FLAG"/>
    <property type="match status" value="1"/>
</dbReference>
<evidence type="ECO:0000313" key="1">
    <source>
        <dbReference type="EMBL" id="NBC73156.1"/>
    </source>
</evidence>
<evidence type="ECO:0000313" key="2">
    <source>
        <dbReference type="Proteomes" id="UP000558113"/>
    </source>
</evidence>
<keyword evidence="2" id="KW-1185">Reference proteome</keyword>
<organism evidence="1 2">
    <name type="scientific">Paenibacillus sacheonensis</name>
    <dbReference type="NCBI Taxonomy" id="742054"/>
    <lineage>
        <taxon>Bacteria</taxon>
        <taxon>Bacillati</taxon>
        <taxon>Bacillota</taxon>
        <taxon>Bacilli</taxon>
        <taxon>Bacillales</taxon>
        <taxon>Paenibacillaceae</taxon>
        <taxon>Paenibacillus</taxon>
    </lineage>
</organism>
<gene>
    <name evidence="1" type="ORF">GT003_29700</name>
</gene>
<dbReference type="PANTHER" id="PTHR37166">
    <property type="entry name" value="PROTEIN FLAG"/>
    <property type="match status" value="1"/>
</dbReference>
<comment type="caution">
    <text evidence="1">The sequence shown here is derived from an EMBL/GenBank/DDBJ whole genome shotgun (WGS) entry which is preliminary data.</text>
</comment>
<proteinExistence type="predicted"/>
<keyword evidence="1" id="KW-0969">Cilium</keyword>
<dbReference type="Proteomes" id="UP000558113">
    <property type="component" value="Unassembled WGS sequence"/>
</dbReference>
<name>A0A7X5C1X0_9BACL</name>
<reference evidence="1 2" key="1">
    <citation type="submission" date="2020-01" db="EMBL/GenBank/DDBJ databases">
        <title>Paenibacillus soybeanensis sp. nov. isolated from the nodules of soybean (Glycine max(L.) Merr).</title>
        <authorList>
            <person name="Wang H."/>
        </authorList>
    </citation>
    <scope>NUCLEOTIDE SEQUENCE [LARGE SCALE GENOMIC DNA]</scope>
    <source>
        <strain evidence="1 2">DSM 23054</strain>
    </source>
</reference>
<accession>A0A7X5C1X0</accession>
<dbReference type="Pfam" id="PF03646">
    <property type="entry name" value="FlaG"/>
    <property type="match status" value="1"/>
</dbReference>
<dbReference type="OrthoDB" id="9799867at2"/>
<dbReference type="EMBL" id="JAAAMU010000027">
    <property type="protein sequence ID" value="NBC73156.1"/>
    <property type="molecule type" value="Genomic_DNA"/>
</dbReference>
<dbReference type="AlphaFoldDB" id="A0A7X5C1X0"/>
<dbReference type="InterPro" id="IPR005186">
    <property type="entry name" value="FlaG"/>
</dbReference>
<keyword evidence="1" id="KW-0966">Cell projection</keyword>
<dbReference type="SUPFAM" id="SSF160214">
    <property type="entry name" value="FlaG-like"/>
    <property type="match status" value="1"/>
</dbReference>
<sequence>MQLAELRGAKISAGDEQKIKMLDKAIKAMEGPKTSLHLSVHKETNTIMIKVMDKDTGDLIREIPPEKTLDVAAKLMEIAGILVDHRI</sequence>